<organism evidence="2 3">
    <name type="scientific">Parnassius apollo</name>
    <name type="common">Apollo butterfly</name>
    <name type="synonym">Papilio apollo</name>
    <dbReference type="NCBI Taxonomy" id="110799"/>
    <lineage>
        <taxon>Eukaryota</taxon>
        <taxon>Metazoa</taxon>
        <taxon>Ecdysozoa</taxon>
        <taxon>Arthropoda</taxon>
        <taxon>Hexapoda</taxon>
        <taxon>Insecta</taxon>
        <taxon>Pterygota</taxon>
        <taxon>Neoptera</taxon>
        <taxon>Endopterygota</taxon>
        <taxon>Lepidoptera</taxon>
        <taxon>Glossata</taxon>
        <taxon>Ditrysia</taxon>
        <taxon>Papilionoidea</taxon>
        <taxon>Papilionidae</taxon>
        <taxon>Parnassiinae</taxon>
        <taxon>Parnassini</taxon>
        <taxon>Parnassius</taxon>
        <taxon>Parnassius</taxon>
    </lineage>
</organism>
<dbReference type="Proteomes" id="UP000691718">
    <property type="component" value="Unassembled WGS sequence"/>
</dbReference>
<keyword evidence="3" id="KW-1185">Reference proteome</keyword>
<dbReference type="OrthoDB" id="6931460at2759"/>
<feature type="region of interest" description="Disordered" evidence="1">
    <location>
        <begin position="102"/>
        <end position="141"/>
    </location>
</feature>
<feature type="compositionally biased region" description="Polar residues" evidence="1">
    <location>
        <begin position="32"/>
        <end position="42"/>
    </location>
</feature>
<dbReference type="EMBL" id="CAJQZP010001411">
    <property type="protein sequence ID" value="CAG5044301.1"/>
    <property type="molecule type" value="Genomic_DNA"/>
</dbReference>
<comment type="caution">
    <text evidence="2">The sequence shown here is derived from an EMBL/GenBank/DDBJ whole genome shotgun (WGS) entry which is preliminary data.</text>
</comment>
<name>A0A8S3XZZ7_PARAO</name>
<proteinExistence type="predicted"/>
<feature type="compositionally biased region" description="Basic and acidic residues" evidence="1">
    <location>
        <begin position="121"/>
        <end position="141"/>
    </location>
</feature>
<gene>
    <name evidence="2" type="ORF">PAPOLLO_LOCUS22985</name>
</gene>
<dbReference type="AlphaFoldDB" id="A0A8S3XZZ7"/>
<evidence type="ECO:0000256" key="1">
    <source>
        <dbReference type="SAM" id="MobiDB-lite"/>
    </source>
</evidence>
<feature type="region of interest" description="Disordered" evidence="1">
    <location>
        <begin position="27"/>
        <end position="67"/>
    </location>
</feature>
<evidence type="ECO:0000313" key="3">
    <source>
        <dbReference type="Proteomes" id="UP000691718"/>
    </source>
</evidence>
<evidence type="ECO:0000313" key="2">
    <source>
        <dbReference type="EMBL" id="CAG5044301.1"/>
    </source>
</evidence>
<reference evidence="2" key="1">
    <citation type="submission" date="2021-04" db="EMBL/GenBank/DDBJ databases">
        <authorList>
            <person name="Tunstrom K."/>
        </authorList>
    </citation>
    <scope>NUCLEOTIDE SEQUENCE</scope>
</reference>
<sequence length="176" mass="19376">MDENRHFVKDNEKSPLTELAVGLEEALLASPTPCNSAPQPGTSREEEGTFAAEPQSETNQGGEKKKFARPYKLSGAAGKRYRRLIAAEIGAEEALSLCQKPWDAIPLPKPPPVPKAKKRSRSEEESPKDQPRKTVKLATEEKKLSFSAVAGSMRIGIRNSNPMSVEQMRQVHRALT</sequence>
<accession>A0A8S3XZZ7</accession>
<protein>
    <submittedName>
        <fullName evidence="2">(apollo) hypothetical protein</fullName>
    </submittedName>
</protein>